<keyword evidence="6" id="KW-1133">Transmembrane helix</keyword>
<protein>
    <submittedName>
        <fullName evidence="8">Oxysterol binding protein</fullName>
    </submittedName>
</protein>
<dbReference type="SMART" id="SM00233">
    <property type="entry name" value="PH"/>
    <property type="match status" value="1"/>
</dbReference>
<keyword evidence="6" id="KW-0472">Membrane</keyword>
<keyword evidence="2" id="KW-0813">Transport</keyword>
<keyword evidence="3" id="KW-0445">Lipid transport</keyword>
<dbReference type="Gene3D" id="2.40.160.120">
    <property type="match status" value="1"/>
</dbReference>
<feature type="transmembrane region" description="Helical" evidence="6">
    <location>
        <begin position="1074"/>
        <end position="1092"/>
    </location>
</feature>
<dbReference type="Pfam" id="PF01237">
    <property type="entry name" value="Oxysterol_BP"/>
    <property type="match status" value="1"/>
</dbReference>
<dbReference type="Gene3D" id="1.10.287.2720">
    <property type="match status" value="1"/>
</dbReference>
<dbReference type="Pfam" id="PF00169">
    <property type="entry name" value="PH"/>
    <property type="match status" value="1"/>
</dbReference>
<evidence type="ECO:0000313" key="9">
    <source>
        <dbReference type="EnsemblMetazoa" id="ADAC006800-PA"/>
    </source>
</evidence>
<feature type="compositionally biased region" description="Basic and acidic residues" evidence="5">
    <location>
        <begin position="50"/>
        <end position="59"/>
    </location>
</feature>
<dbReference type="AlphaFoldDB" id="W5JBY8"/>
<dbReference type="SUPFAM" id="SSF50729">
    <property type="entry name" value="PH domain-like"/>
    <property type="match status" value="1"/>
</dbReference>
<dbReference type="OMA" id="VAYWEKQ"/>
<keyword evidence="6" id="KW-0812">Transmembrane</keyword>
<keyword evidence="4" id="KW-0446">Lipid-binding</keyword>
<dbReference type="PANTHER" id="PTHR10972">
    <property type="entry name" value="OXYSTEROL-BINDING PROTEIN-RELATED"/>
    <property type="match status" value="1"/>
</dbReference>
<proteinExistence type="inferred from homology"/>
<dbReference type="VEuPathDB" id="VectorBase:ADAR2_004134"/>
<reference evidence="9" key="4">
    <citation type="submission" date="2015-06" db="UniProtKB">
        <authorList>
            <consortium name="EnsemblMetazoa"/>
        </authorList>
    </citation>
    <scope>IDENTIFICATION</scope>
</reference>
<dbReference type="FunFam" id="2.30.29.30:FF:000030">
    <property type="entry name" value="Oxysterol-binding protein"/>
    <property type="match status" value="1"/>
</dbReference>
<dbReference type="VEuPathDB" id="VectorBase:ADAC006800"/>
<keyword evidence="10" id="KW-1185">Reference proteome</keyword>
<feature type="compositionally biased region" description="Polar residues" evidence="5">
    <location>
        <begin position="982"/>
        <end position="998"/>
    </location>
</feature>
<dbReference type="GO" id="GO:0032541">
    <property type="term" value="C:cortical endoplasmic reticulum"/>
    <property type="evidence" value="ECO:0007669"/>
    <property type="project" value="TreeGrafter"/>
</dbReference>
<feature type="compositionally biased region" description="Polar residues" evidence="5">
    <location>
        <begin position="1"/>
        <end position="23"/>
    </location>
</feature>
<dbReference type="GO" id="GO:0006869">
    <property type="term" value="P:lipid transport"/>
    <property type="evidence" value="ECO:0007669"/>
    <property type="project" value="UniProtKB-KW"/>
</dbReference>
<feature type="region of interest" description="Disordered" evidence="5">
    <location>
        <begin position="1"/>
        <end position="94"/>
    </location>
</feature>
<comment type="similarity">
    <text evidence="1">Belongs to the OSBP family.</text>
</comment>
<dbReference type="STRING" id="43151.W5JBY8"/>
<dbReference type="FunFam" id="2.40.160.120:FF:000004">
    <property type="entry name" value="Oxysterol-binding protein"/>
    <property type="match status" value="1"/>
</dbReference>
<dbReference type="GO" id="GO:0016020">
    <property type="term" value="C:membrane"/>
    <property type="evidence" value="ECO:0007669"/>
    <property type="project" value="TreeGrafter"/>
</dbReference>
<reference evidence="8" key="3">
    <citation type="journal article" date="2013" name="Nucleic Acids Res.">
        <title>The genome of Anopheles darlingi, the main neotropical malaria vector.</title>
        <authorList>
            <person name="Marinotti O."/>
            <person name="Cerqueira G.C."/>
            <person name="de Almeida L.G."/>
            <person name="Ferro M.I."/>
            <person name="Loreto E.L."/>
            <person name="Zaha A."/>
            <person name="Teixeira S.M."/>
            <person name="Wespiser A.R."/>
            <person name="Almeida E Silva A."/>
            <person name="Schlindwein A.D."/>
            <person name="Pacheco A.C."/>
            <person name="Silva A.L."/>
            <person name="Graveley B.R."/>
            <person name="Walenz B.P."/>
            <person name="Lima Bde A."/>
            <person name="Ribeiro C.A."/>
            <person name="Nunes-Silva C.G."/>
            <person name="de Carvalho C.R."/>
            <person name="Soares C.M."/>
            <person name="de Menezes C.B."/>
            <person name="Matiolli C."/>
            <person name="Caffrey D."/>
            <person name="Araujo D.A."/>
            <person name="de Oliveira D.M."/>
            <person name="Golenbock D."/>
            <person name="Grisard E.C."/>
            <person name="Fantinatti-Garboggini F."/>
            <person name="de Carvalho F.M."/>
            <person name="Barcellos F.G."/>
            <person name="Prosdocimi F."/>
            <person name="May G."/>
            <person name="Azevedo Junior G.M."/>
            <person name="Guimaraes G.M."/>
            <person name="Goldman G.H."/>
            <person name="Padilha I.Q."/>
            <person name="Batista Jda S."/>
            <person name="Ferro J.A."/>
            <person name="Ribeiro J.M."/>
            <person name="Fietto J.L."/>
            <person name="Dabbas K.M."/>
            <person name="Cerdeira L."/>
            <person name="Agnez-Lima L.F."/>
            <person name="Brocchi M."/>
            <person name="de Carvalho M.O."/>
            <person name="Teixeira Mde M."/>
            <person name="Diniz Maia Mde M."/>
            <person name="Goldman M.H."/>
            <person name="Cruz Schneider M.P."/>
            <person name="Felipe M.S."/>
            <person name="Hungria M."/>
            <person name="Nicolas M.F."/>
            <person name="Pereira M."/>
            <person name="Montes M.A."/>
            <person name="Cantao M.E."/>
            <person name="Vincentz M."/>
            <person name="Rafael M.S."/>
            <person name="Silverman N."/>
            <person name="Stoco P.H."/>
            <person name="Souza R.C."/>
            <person name="Vicentini R."/>
            <person name="Gazzinelli R.T."/>
            <person name="Neves Rde O."/>
            <person name="Silva R."/>
            <person name="Astolfi-Filho S."/>
            <person name="Maciel T.E."/>
            <person name="Urmenyi T.P."/>
            <person name="Tadei W.P."/>
            <person name="Camargo E.P."/>
            <person name="de Vasconcelos A.T."/>
        </authorList>
    </citation>
    <scope>NUCLEOTIDE SEQUENCE</scope>
</reference>
<dbReference type="Proteomes" id="UP000000673">
    <property type="component" value="Unassembled WGS sequence"/>
</dbReference>
<evidence type="ECO:0000256" key="4">
    <source>
        <dbReference type="ARBA" id="ARBA00023121"/>
    </source>
</evidence>
<evidence type="ECO:0000256" key="6">
    <source>
        <dbReference type="SAM" id="Phobius"/>
    </source>
</evidence>
<dbReference type="PROSITE" id="PS50003">
    <property type="entry name" value="PH_DOMAIN"/>
    <property type="match status" value="1"/>
</dbReference>
<dbReference type="eggNOG" id="KOG2210">
    <property type="taxonomic scope" value="Eukaryota"/>
</dbReference>
<dbReference type="CDD" id="cd13286">
    <property type="entry name" value="PH_OPR5_ORP8"/>
    <property type="match status" value="1"/>
</dbReference>
<dbReference type="GO" id="GO:0015485">
    <property type="term" value="F:cholesterol binding"/>
    <property type="evidence" value="ECO:0007669"/>
    <property type="project" value="TreeGrafter"/>
</dbReference>
<dbReference type="HOGENOM" id="CLU_012334_2_0_1"/>
<evidence type="ECO:0000256" key="5">
    <source>
        <dbReference type="SAM" id="MobiDB-lite"/>
    </source>
</evidence>
<dbReference type="InterPro" id="IPR011993">
    <property type="entry name" value="PH-like_dom_sf"/>
</dbReference>
<reference evidence="8 10" key="1">
    <citation type="journal article" date="2010" name="BMC Genomics">
        <title>Combination of measures distinguishes pre-miRNAs from other stem-loops in the genome of the newly sequenced Anopheles darlingi.</title>
        <authorList>
            <person name="Mendes N.D."/>
            <person name="Freitas A.T."/>
            <person name="Vasconcelos A.T."/>
            <person name="Sagot M.F."/>
        </authorList>
    </citation>
    <scope>NUCLEOTIDE SEQUENCE</scope>
</reference>
<dbReference type="InterPro" id="IPR001849">
    <property type="entry name" value="PH_domain"/>
</dbReference>
<gene>
    <name evidence="8" type="ORF">AND_006800</name>
</gene>
<evidence type="ECO:0000256" key="2">
    <source>
        <dbReference type="ARBA" id="ARBA00022448"/>
    </source>
</evidence>
<evidence type="ECO:0000256" key="3">
    <source>
        <dbReference type="ARBA" id="ARBA00023055"/>
    </source>
</evidence>
<feature type="domain" description="PH" evidence="7">
    <location>
        <begin position="199"/>
        <end position="318"/>
    </location>
</feature>
<evidence type="ECO:0000313" key="10">
    <source>
        <dbReference type="Proteomes" id="UP000000673"/>
    </source>
</evidence>
<feature type="compositionally biased region" description="Basic residues" evidence="5">
    <location>
        <begin position="969"/>
        <end position="981"/>
    </location>
</feature>
<dbReference type="Gene3D" id="3.30.70.3490">
    <property type="match status" value="1"/>
</dbReference>
<feature type="region of interest" description="Disordered" evidence="5">
    <location>
        <begin position="435"/>
        <end position="461"/>
    </location>
</feature>
<name>W5JBY8_ANODA</name>
<dbReference type="EMBL" id="ADMH02001657">
    <property type="protein sequence ID" value="ETN61536.1"/>
    <property type="molecule type" value="Genomic_DNA"/>
</dbReference>
<organism evidence="8">
    <name type="scientific">Anopheles darlingi</name>
    <name type="common">Mosquito</name>
    <dbReference type="NCBI Taxonomy" id="43151"/>
    <lineage>
        <taxon>Eukaryota</taxon>
        <taxon>Metazoa</taxon>
        <taxon>Ecdysozoa</taxon>
        <taxon>Arthropoda</taxon>
        <taxon>Hexapoda</taxon>
        <taxon>Insecta</taxon>
        <taxon>Pterygota</taxon>
        <taxon>Neoptera</taxon>
        <taxon>Endopterygota</taxon>
        <taxon>Diptera</taxon>
        <taxon>Nematocera</taxon>
        <taxon>Culicoidea</taxon>
        <taxon>Culicidae</taxon>
        <taxon>Anophelinae</taxon>
        <taxon>Anopheles</taxon>
    </lineage>
</organism>
<dbReference type="Gene3D" id="2.30.29.30">
    <property type="entry name" value="Pleckstrin-homology domain (PH domain)/Phosphotyrosine-binding domain (PTB)"/>
    <property type="match status" value="1"/>
</dbReference>
<dbReference type="FunFam" id="1.10.287.2720:FF:000002">
    <property type="entry name" value="Oxysterol-binding protein"/>
    <property type="match status" value="1"/>
</dbReference>
<dbReference type="EnsemblMetazoa" id="ADAC006800-RA">
    <property type="protein sequence ID" value="ADAC006800-PA"/>
    <property type="gene ID" value="ADAC006800"/>
</dbReference>
<reference evidence="8" key="2">
    <citation type="submission" date="2010-05" db="EMBL/GenBank/DDBJ databases">
        <authorList>
            <person name="Almeida L.G."/>
            <person name="Nicolas M.F."/>
            <person name="Souza R.C."/>
            <person name="Vasconcelos A.T.R."/>
        </authorList>
    </citation>
    <scope>NUCLEOTIDE SEQUENCE</scope>
</reference>
<evidence type="ECO:0000313" key="8">
    <source>
        <dbReference type="EMBL" id="ETN61536.1"/>
    </source>
</evidence>
<evidence type="ECO:0000259" key="7">
    <source>
        <dbReference type="PROSITE" id="PS50003"/>
    </source>
</evidence>
<dbReference type="SUPFAM" id="SSF144000">
    <property type="entry name" value="Oxysterol-binding protein-like"/>
    <property type="match status" value="1"/>
</dbReference>
<dbReference type="PANTHER" id="PTHR10972:SF102">
    <property type="entry name" value="OXYSTEROL-BINDING PROTEIN"/>
    <property type="match status" value="1"/>
</dbReference>
<dbReference type="FunCoup" id="W5JBY8">
    <property type="interactions" value="1013"/>
</dbReference>
<sequence length="1110" mass="122689">MSAGSSNHGGPSASVSAVSTPINAGNRPDSAPALGSCQASTPPNSGAKFLDVKAQEDKKSRRTSLQMLLPKLPSSDSAGPSPGPSSPGDLMQNFKTPTRFCPLCRTSPPGAERGWSGLLATAASDASSSDTTVVDDVTHTTGISGWNDNSPKIESGFPDKNDAAKLNRKESYKAQRKNYRREKKRVASELLNSLQDPAVIVLADWLKIRGTLKSWTKLWCVLKPGLLFIYKSPKTKSSHWVGTVLLTSCQVIERPSKKDGFCFKLFHPLDQSIWAPRGPDKETMGAVVQPLPTSYLIFRAPSQAAGKCWMDALELSLRCSALLVRSVPSIDMTLTEGGASSTTHETQWSEADYEKHFDEHVPKLKEHLSYLLKYLPPSPPDKRNLRVEPIEKSLPRSACPSPTPIFQQLYLAVAHWERYLSDSPDLLRCQSADFGRGGARQQSTSSSPGADEVFDDGGDSSAAAAAGTMMMAGGRRRNSFQVGCRLDNSDMVAGNEHYAASGGDGRSIHATDSDLDIDSQLDQGTMVSAGESDSESDLGEGMDVEEFPETPYVHSSEEEFGAAGEQVEELPEEHKSLIWFLVKQVRPGMDLSKVVLPTFILEPRSFLDKLADSYYHADILSKAVLEDDPFTRMKTVVQWYLSGFYKKPKGLKKPYNPILGETFRCYWQHENGSRTFYIAEQVSHHPPVSVFYVTNRQDGFCISCSILAKSKFYGNSTSAILEGVATLTLLPRGESYTLTVPYAHCKGILMGTLSMELGGKVTIECENTGYKTELEFKLKPFLGGNEYTNLLVGKLKLGKETLATINGHWDGEIRIKDTRSNEESLLFNATPEVRAKRLKRFTVPMESQGMNESERLWQHVSAAIHRDDQVGATEEKTALEEAQRISAKERKATCTEWVPLLFQQDFVTGQWHYKYADLRPWDPRNDLRQYESNYRIQTKTRHQAPMVRTASVVSTDPLNILQADSRGSLRKKRSGVIKTRKISSNTSTPDLNDPNSDSSHSDEHDTVLSSIRIMQKLDDIHKQVEEHSKKLCKLQLDIDKLRSTTVSSFGRRGSEAGWEGRLFPFLSSVHARTVVFMVIGLVLQVLITWFLTKRSIASANSSPGGSGGSD</sequence>
<evidence type="ECO:0000256" key="1">
    <source>
        <dbReference type="ARBA" id="ARBA00008842"/>
    </source>
</evidence>
<dbReference type="GO" id="GO:0005829">
    <property type="term" value="C:cytosol"/>
    <property type="evidence" value="ECO:0007669"/>
    <property type="project" value="TreeGrafter"/>
</dbReference>
<feature type="region of interest" description="Disordered" evidence="5">
    <location>
        <begin position="969"/>
        <end position="1005"/>
    </location>
</feature>
<dbReference type="InterPro" id="IPR000648">
    <property type="entry name" value="Oxysterol-bd"/>
</dbReference>
<accession>W5JBY8</accession>
<dbReference type="InterPro" id="IPR037239">
    <property type="entry name" value="OSBP_sf"/>
</dbReference>